<protein>
    <submittedName>
        <fullName evidence="2">Uncharacterized protein</fullName>
    </submittedName>
</protein>
<organism evidence="2 3">
    <name type="scientific">Bacteroides clarus</name>
    <dbReference type="NCBI Taxonomy" id="626929"/>
    <lineage>
        <taxon>Bacteria</taxon>
        <taxon>Pseudomonadati</taxon>
        <taxon>Bacteroidota</taxon>
        <taxon>Bacteroidia</taxon>
        <taxon>Bacteroidales</taxon>
        <taxon>Bacteroidaceae</taxon>
        <taxon>Bacteroides</taxon>
    </lineage>
</organism>
<evidence type="ECO:0000313" key="3">
    <source>
        <dbReference type="Proteomes" id="UP000195386"/>
    </source>
</evidence>
<dbReference type="Proteomes" id="UP000195386">
    <property type="component" value="Unassembled WGS sequence"/>
</dbReference>
<evidence type="ECO:0000313" key="2">
    <source>
        <dbReference type="EMBL" id="OUO00489.1"/>
    </source>
</evidence>
<evidence type="ECO:0000256" key="1">
    <source>
        <dbReference type="SAM" id="Phobius"/>
    </source>
</evidence>
<reference evidence="3" key="1">
    <citation type="submission" date="2017-04" db="EMBL/GenBank/DDBJ databases">
        <title>Function of individual gut microbiota members based on whole genome sequencing of pure cultures obtained from chicken caecum.</title>
        <authorList>
            <person name="Medvecky M."/>
            <person name="Cejkova D."/>
            <person name="Polansky O."/>
            <person name="Karasova D."/>
            <person name="Kubasova T."/>
            <person name="Cizek A."/>
            <person name="Rychlik I."/>
        </authorList>
    </citation>
    <scope>NUCLEOTIDE SEQUENCE [LARGE SCALE GENOMIC DNA]</scope>
    <source>
        <strain evidence="3">An43</strain>
    </source>
</reference>
<proteinExistence type="predicted"/>
<dbReference type="EMBL" id="NFII01000011">
    <property type="protein sequence ID" value="OUO00489.1"/>
    <property type="molecule type" value="Genomic_DNA"/>
</dbReference>
<name>A0A1Y3YVI5_9BACE</name>
<feature type="transmembrane region" description="Helical" evidence="1">
    <location>
        <begin position="82"/>
        <end position="101"/>
    </location>
</feature>
<accession>A0A1Y3YVI5</accession>
<sequence>MQFTMKTIFLDNRFAKFILFGSYHTIMLFGFILTKLKELSETTIRHERTHQKQFFECMEIAAIPSVLLSLYVSAWWLLLIPLFYYILYGVEWFISLAYHLFTDERIGGGKVNNNAYRASAFEMEAKLNQDNPNYLKERKWGAWFRYYGKI</sequence>
<feature type="transmembrane region" description="Helical" evidence="1">
    <location>
        <begin position="14"/>
        <end position="33"/>
    </location>
</feature>
<gene>
    <name evidence="2" type="ORF">B5F97_12195</name>
</gene>
<dbReference type="AlphaFoldDB" id="A0A1Y3YVI5"/>
<keyword evidence="1" id="KW-0812">Transmembrane</keyword>
<comment type="caution">
    <text evidence="2">The sequence shown here is derived from an EMBL/GenBank/DDBJ whole genome shotgun (WGS) entry which is preliminary data.</text>
</comment>
<keyword evidence="1" id="KW-1133">Transmembrane helix</keyword>
<keyword evidence="1" id="KW-0472">Membrane</keyword>